<evidence type="ECO:0000256" key="1">
    <source>
        <dbReference type="SAM" id="MobiDB-lite"/>
    </source>
</evidence>
<dbReference type="SUPFAM" id="SSF53335">
    <property type="entry name" value="S-adenosyl-L-methionine-dependent methyltransferases"/>
    <property type="match status" value="1"/>
</dbReference>
<evidence type="ECO:0000313" key="2">
    <source>
        <dbReference type="EMBL" id="BCB91743.1"/>
    </source>
</evidence>
<dbReference type="Gene3D" id="3.40.50.150">
    <property type="entry name" value="Vaccinia Virus protein VP39"/>
    <property type="match status" value="1"/>
</dbReference>
<reference evidence="2 3" key="2">
    <citation type="submission" date="2020-03" db="EMBL/GenBank/DDBJ databases">
        <authorList>
            <person name="Ichikawa N."/>
            <person name="Kimura A."/>
            <person name="Kitahashi Y."/>
            <person name="Uohara A."/>
        </authorList>
    </citation>
    <scope>NUCLEOTIDE SEQUENCE [LARGE SCALE GENOMIC DNA]</scope>
    <source>
        <strain evidence="2 3">NBRC 105367</strain>
    </source>
</reference>
<evidence type="ECO:0000313" key="3">
    <source>
        <dbReference type="Proteomes" id="UP000503011"/>
    </source>
</evidence>
<gene>
    <name evidence="2" type="ORF">Psuf_090560</name>
</gene>
<dbReference type="InterPro" id="IPR029063">
    <property type="entry name" value="SAM-dependent_MTases_sf"/>
</dbReference>
<dbReference type="EMBL" id="AP022871">
    <property type="protein sequence ID" value="BCB91743.1"/>
    <property type="molecule type" value="Genomic_DNA"/>
</dbReference>
<evidence type="ECO:0008006" key="4">
    <source>
        <dbReference type="Google" id="ProtNLM"/>
    </source>
</evidence>
<reference evidence="2 3" key="1">
    <citation type="submission" date="2020-03" db="EMBL/GenBank/DDBJ databases">
        <title>Whole genome shotgun sequence of Phytohabitans suffuscus NBRC 105367.</title>
        <authorList>
            <person name="Komaki H."/>
            <person name="Tamura T."/>
        </authorList>
    </citation>
    <scope>NUCLEOTIDE SEQUENCE [LARGE SCALE GENOMIC DNA]</scope>
    <source>
        <strain evidence="2 3">NBRC 105367</strain>
    </source>
</reference>
<dbReference type="InterPro" id="IPR006764">
    <property type="entry name" value="SAM_dep_MeTrfase_SAV2177_type"/>
</dbReference>
<dbReference type="KEGG" id="psuu:Psuf_090560"/>
<feature type="region of interest" description="Disordered" evidence="1">
    <location>
        <begin position="9"/>
        <end position="31"/>
    </location>
</feature>
<dbReference type="Proteomes" id="UP000503011">
    <property type="component" value="Chromosome"/>
</dbReference>
<proteinExistence type="predicted"/>
<name>A0A6F8Z0H0_9ACTN</name>
<accession>A0A6F8Z0H0</accession>
<dbReference type="Pfam" id="PF04672">
    <property type="entry name" value="Methyltransf_19"/>
    <property type="match status" value="1"/>
</dbReference>
<keyword evidence="3" id="KW-1185">Reference proteome</keyword>
<organism evidence="2 3">
    <name type="scientific">Phytohabitans suffuscus</name>
    <dbReference type="NCBI Taxonomy" id="624315"/>
    <lineage>
        <taxon>Bacteria</taxon>
        <taxon>Bacillati</taxon>
        <taxon>Actinomycetota</taxon>
        <taxon>Actinomycetes</taxon>
        <taxon>Micromonosporales</taxon>
        <taxon>Micromonosporaceae</taxon>
    </lineage>
</organism>
<dbReference type="AlphaFoldDB" id="A0A6F8Z0H0"/>
<protein>
    <recommendedName>
        <fullName evidence="4">S-adenosyl methyltransferase</fullName>
    </recommendedName>
</protein>
<dbReference type="PIRSF" id="PIRSF017393">
    <property type="entry name" value="MTase_SAV2177"/>
    <property type="match status" value="1"/>
</dbReference>
<sequence length="289" mass="31302">MDGRLRAAVSVNGSGEDVAMTERSSTDNRLQSKIDTSVPHSARIWNYWMGGKDNYAADREAGDAYIAQFPGIVALAKQSRQFLIRAVHHLAAEAGIRQFLDIGTGLPTMQNTHEVAQRVAPASKIVYVDNDPLVLAHARALLRNTTDEGVTGYIDADLHDPDQIVADARNILNFTQPVAVMFMGVLGHVSDYDEVRSIVGRVMEAVPSGSHLVLWDSTNTSEGFDEAQQGYDDTGAVPYVLRSPEQVRDCFEGLELLDPGLVSISLWRPDPAGTAAVAVDGYGAVARKP</sequence>